<dbReference type="RefSeq" id="WP_252848521.1">
    <property type="nucleotide sequence ID" value="NZ_BAPW01000012.1"/>
</dbReference>
<keyword evidence="4" id="KW-1185">Reference proteome</keyword>
<dbReference type="PANTHER" id="PTHR35869">
    <property type="entry name" value="OUTER-MEMBRANE LIPOPROTEIN CARRIER PROTEIN"/>
    <property type="match status" value="1"/>
</dbReference>
<accession>A0ABT1CDM0</accession>
<dbReference type="Proteomes" id="UP001523401">
    <property type="component" value="Unassembled WGS sequence"/>
</dbReference>
<keyword evidence="3" id="KW-0449">Lipoprotein</keyword>
<feature type="chain" id="PRO_5045916289" evidence="2">
    <location>
        <begin position="34"/>
        <end position="222"/>
    </location>
</feature>
<dbReference type="CDD" id="cd16325">
    <property type="entry name" value="LolA"/>
    <property type="match status" value="1"/>
</dbReference>
<dbReference type="Pfam" id="PF03548">
    <property type="entry name" value="LolA"/>
    <property type="match status" value="1"/>
</dbReference>
<name>A0ABT1CDM0_9PROT</name>
<evidence type="ECO:0000313" key="4">
    <source>
        <dbReference type="Proteomes" id="UP001523401"/>
    </source>
</evidence>
<dbReference type="EMBL" id="JAMXQU010000002">
    <property type="protein sequence ID" value="MCO6158967.1"/>
    <property type="molecule type" value="Genomic_DNA"/>
</dbReference>
<dbReference type="InterPro" id="IPR029046">
    <property type="entry name" value="LolA/LolB/LppX"/>
</dbReference>
<proteinExistence type="predicted"/>
<reference evidence="3 4" key="1">
    <citation type="submission" date="2022-06" db="EMBL/GenBank/DDBJ databases">
        <title>Whole-genome of Asaia lannensis strain LMG 27011T.</title>
        <authorList>
            <person name="Sombolestani A."/>
        </authorList>
    </citation>
    <scope>NUCLEOTIDE SEQUENCE [LARGE SCALE GENOMIC DNA]</scope>
    <source>
        <strain evidence="3 4">NBRC 102526</strain>
    </source>
</reference>
<organism evidence="3 4">
    <name type="scientific">Asaia lannensis NBRC 102526</name>
    <dbReference type="NCBI Taxonomy" id="1307926"/>
    <lineage>
        <taxon>Bacteria</taxon>
        <taxon>Pseudomonadati</taxon>
        <taxon>Pseudomonadota</taxon>
        <taxon>Alphaproteobacteria</taxon>
        <taxon>Acetobacterales</taxon>
        <taxon>Acetobacteraceae</taxon>
        <taxon>Asaia</taxon>
    </lineage>
</organism>
<dbReference type="InterPro" id="IPR004564">
    <property type="entry name" value="OM_lipoprot_carrier_LolA-like"/>
</dbReference>
<evidence type="ECO:0000313" key="3">
    <source>
        <dbReference type="EMBL" id="MCO6158967.1"/>
    </source>
</evidence>
<evidence type="ECO:0000256" key="2">
    <source>
        <dbReference type="SAM" id="SignalP"/>
    </source>
</evidence>
<keyword evidence="1 2" id="KW-0732">Signal</keyword>
<gene>
    <name evidence="3" type="ORF">NF685_02850</name>
</gene>
<sequence length="222" mass="24189">MKRQSDNSPMIKPVSCLFAALTGLAFLPVPALAQNQIQTQTGAAALSPADAGWVARVQDALNATHTIKARFQQIAPDGARSTGQAWLDRPGRMRFDYDKPSPLLLIANQGQIVYQDRELGQVTTLPLDRTPLGLLLRPDLRLAGDVTVTGFQHERGLVQVTLVRTATPSEGSLTLIFNDSPLALRSWVVKDAQGRETQIDLFNIVANPSLPDTLFALPKEQD</sequence>
<comment type="caution">
    <text evidence="3">The sequence shown here is derived from an EMBL/GenBank/DDBJ whole genome shotgun (WGS) entry which is preliminary data.</text>
</comment>
<dbReference type="SUPFAM" id="SSF89392">
    <property type="entry name" value="Prokaryotic lipoproteins and lipoprotein localization factors"/>
    <property type="match status" value="1"/>
</dbReference>
<protein>
    <submittedName>
        <fullName evidence="3">Outer membrane lipoprotein carrier protein LolA</fullName>
    </submittedName>
</protein>
<dbReference type="Gene3D" id="2.50.20.10">
    <property type="entry name" value="Lipoprotein localisation LolA/LolB/LppX"/>
    <property type="match status" value="1"/>
</dbReference>
<dbReference type="PANTHER" id="PTHR35869:SF1">
    <property type="entry name" value="OUTER-MEMBRANE LIPOPROTEIN CARRIER PROTEIN"/>
    <property type="match status" value="1"/>
</dbReference>
<feature type="signal peptide" evidence="2">
    <location>
        <begin position="1"/>
        <end position="33"/>
    </location>
</feature>
<evidence type="ECO:0000256" key="1">
    <source>
        <dbReference type="ARBA" id="ARBA00022729"/>
    </source>
</evidence>